<keyword evidence="5 6" id="KW-0732">Signal</keyword>
<dbReference type="GO" id="GO:0030288">
    <property type="term" value="C:outer membrane-bounded periplasmic space"/>
    <property type="evidence" value="ECO:0007669"/>
    <property type="project" value="TreeGrafter"/>
</dbReference>
<dbReference type="Pfam" id="PF01497">
    <property type="entry name" value="Peripla_BP_2"/>
    <property type="match status" value="1"/>
</dbReference>
<protein>
    <submittedName>
        <fullName evidence="8">ABC transporter substrate-binding protein</fullName>
    </submittedName>
</protein>
<dbReference type="EMBL" id="JJOA01000001">
    <property type="protein sequence ID" value="KEA61419.1"/>
    <property type="molecule type" value="Genomic_DNA"/>
</dbReference>
<keyword evidence="4" id="KW-0410">Iron transport</keyword>
<evidence type="ECO:0000259" key="7">
    <source>
        <dbReference type="PROSITE" id="PS50983"/>
    </source>
</evidence>
<evidence type="ECO:0000256" key="6">
    <source>
        <dbReference type="SAM" id="SignalP"/>
    </source>
</evidence>
<dbReference type="InterPro" id="IPR006311">
    <property type="entry name" value="TAT_signal"/>
</dbReference>
<comment type="similarity">
    <text evidence="2">Belongs to the bacterial solute-binding protein 8 family.</text>
</comment>
<dbReference type="PANTHER" id="PTHR30532:SF1">
    <property type="entry name" value="IRON(3+)-HYDROXAMATE-BINDING PROTEIN FHUD"/>
    <property type="match status" value="1"/>
</dbReference>
<dbReference type="PANTHER" id="PTHR30532">
    <property type="entry name" value="IRON III DICITRATE-BINDING PERIPLASMIC PROTEIN"/>
    <property type="match status" value="1"/>
</dbReference>
<keyword evidence="3" id="KW-0813">Transport</keyword>
<keyword evidence="4" id="KW-0408">Iron</keyword>
<feature type="signal peptide" evidence="6">
    <location>
        <begin position="1"/>
        <end position="28"/>
    </location>
</feature>
<evidence type="ECO:0000256" key="5">
    <source>
        <dbReference type="ARBA" id="ARBA00022729"/>
    </source>
</evidence>
<sequence>MNLLVANPRRRQLLVALTALAGSGPWFSAPCVAAAVTRFPHRIVVLNWELTETLLALGRAPVGIPLPDWYASGIVTPPLPPGVADVGLLYQPNFEVLLALAPDLIIVTPAHAALMTPLRRIAPTLTLGAYMSAARPFEVLCDETSAMGRAIDAPLRATELIAAAQREFASVATRIANTGAHPARAVIVAEALDERHFRVYGTGSLFDDVLARIGVDNAAHPRDAASRTVATPWRTSVTGSAAVALERLFDVPHADILLIGPLRAAVRAALNQSPLWRALPAVREKRVAVLPVIAAFGGLVSMHRFATAVSIALATLEQGGGGLA</sequence>
<dbReference type="Gene3D" id="3.40.50.1980">
    <property type="entry name" value="Nitrogenase molybdenum iron protein domain"/>
    <property type="match status" value="2"/>
</dbReference>
<dbReference type="OrthoDB" id="8891185at2"/>
<dbReference type="SUPFAM" id="SSF53807">
    <property type="entry name" value="Helical backbone' metal receptor"/>
    <property type="match status" value="1"/>
</dbReference>
<feature type="domain" description="Fe/B12 periplasmic-binding" evidence="7">
    <location>
        <begin position="42"/>
        <end position="317"/>
    </location>
</feature>
<dbReference type="InterPro" id="IPR051313">
    <property type="entry name" value="Bact_iron-sidero_bind"/>
</dbReference>
<dbReference type="InterPro" id="IPR002491">
    <property type="entry name" value="ABC_transptr_periplasmic_BD"/>
</dbReference>
<dbReference type="PROSITE" id="PS51318">
    <property type="entry name" value="TAT"/>
    <property type="match status" value="1"/>
</dbReference>
<keyword evidence="4" id="KW-0406">Ion transport</keyword>
<evidence type="ECO:0000313" key="8">
    <source>
        <dbReference type="EMBL" id="KEA61419.1"/>
    </source>
</evidence>
<dbReference type="PROSITE" id="PS50983">
    <property type="entry name" value="FE_B12_PBP"/>
    <property type="match status" value="1"/>
</dbReference>
<dbReference type="GO" id="GO:1901678">
    <property type="term" value="P:iron coordination entity transport"/>
    <property type="evidence" value="ECO:0007669"/>
    <property type="project" value="UniProtKB-ARBA"/>
</dbReference>
<evidence type="ECO:0000256" key="1">
    <source>
        <dbReference type="ARBA" id="ARBA00004196"/>
    </source>
</evidence>
<organism evidence="8">
    <name type="scientific">Burkholderia cenocepacia</name>
    <dbReference type="NCBI Taxonomy" id="95486"/>
    <lineage>
        <taxon>Bacteria</taxon>
        <taxon>Pseudomonadati</taxon>
        <taxon>Pseudomonadota</taxon>
        <taxon>Betaproteobacteria</taxon>
        <taxon>Burkholderiales</taxon>
        <taxon>Burkholderiaceae</taxon>
        <taxon>Burkholderia</taxon>
        <taxon>Burkholderia cepacia complex</taxon>
    </lineage>
</organism>
<feature type="chain" id="PRO_5001677908" evidence="6">
    <location>
        <begin position="29"/>
        <end position="324"/>
    </location>
</feature>
<evidence type="ECO:0000256" key="4">
    <source>
        <dbReference type="ARBA" id="ARBA00022496"/>
    </source>
</evidence>
<dbReference type="AlphaFoldDB" id="A0A071MKP9"/>
<reference evidence="8" key="1">
    <citation type="submission" date="2014-04" db="EMBL/GenBank/DDBJ databases">
        <title>In planta biocontrol of soil-borne Fusarium wilt of banana through a plant endophytic bacterium, Burkholderia cenocepacia 869T2.</title>
        <authorList>
            <person name="Ho Y.-N."/>
            <person name="Chiang H.-M."/>
            <person name="Chao C.-P."/>
            <person name="Su C.-C."/>
            <person name="Hsu H.-F."/>
            <person name="Guo C.-T."/>
            <person name="Hsieh J.-L."/>
            <person name="Huang C.-C."/>
        </authorList>
    </citation>
    <scope>NUCLEOTIDE SEQUENCE [LARGE SCALE GENOMIC DNA]</scope>
    <source>
        <strain evidence="8">869T2</strain>
    </source>
</reference>
<evidence type="ECO:0000256" key="2">
    <source>
        <dbReference type="ARBA" id="ARBA00008814"/>
    </source>
</evidence>
<comment type="subcellular location">
    <subcellularLocation>
        <location evidence="1">Cell envelope</location>
    </subcellularLocation>
</comment>
<accession>A0A071MKP9</accession>
<comment type="caution">
    <text evidence="8">The sequence shown here is derived from an EMBL/GenBank/DDBJ whole genome shotgun (WGS) entry which is preliminary data.</text>
</comment>
<dbReference type="PRINTS" id="PR01715">
    <property type="entry name" value="FERRIBNDNGPP"/>
</dbReference>
<gene>
    <name evidence="8" type="ORF">DT99_01130</name>
</gene>
<proteinExistence type="inferred from homology"/>
<name>A0A071MKP9_9BURK</name>
<evidence type="ECO:0000256" key="3">
    <source>
        <dbReference type="ARBA" id="ARBA00022448"/>
    </source>
</evidence>